<dbReference type="VEuPathDB" id="FungiDB:H257_04805"/>
<evidence type="ECO:0000259" key="6">
    <source>
        <dbReference type="PROSITE" id="PS50071"/>
    </source>
</evidence>
<feature type="region of interest" description="Disordered" evidence="5">
    <location>
        <begin position="31"/>
        <end position="105"/>
    </location>
</feature>
<feature type="compositionally biased region" description="Polar residues" evidence="5">
    <location>
        <begin position="31"/>
        <end position="60"/>
    </location>
</feature>
<dbReference type="CDD" id="cd00086">
    <property type="entry name" value="homeodomain"/>
    <property type="match status" value="2"/>
</dbReference>
<evidence type="ECO:0000313" key="8">
    <source>
        <dbReference type="EMBL" id="RHY71040.1"/>
    </source>
</evidence>
<evidence type="ECO:0000313" key="10">
    <source>
        <dbReference type="Proteomes" id="UP000266643"/>
    </source>
</evidence>
<reference evidence="9 10" key="1">
    <citation type="submission" date="2018-08" db="EMBL/GenBank/DDBJ databases">
        <title>Aphanomyces genome sequencing and annotation.</title>
        <authorList>
            <person name="Minardi D."/>
            <person name="Oidtmann B."/>
            <person name="Van Der Giezen M."/>
            <person name="Studholme D.J."/>
        </authorList>
    </citation>
    <scope>NUCLEOTIDE SEQUENCE [LARGE SCALE GENOMIC DNA]</scope>
    <source>
        <strain evidence="8 10">D2</strain>
        <strain evidence="7 9">Kv</strain>
    </source>
</reference>
<evidence type="ECO:0000313" key="9">
    <source>
        <dbReference type="Proteomes" id="UP000265427"/>
    </source>
</evidence>
<dbReference type="PANTHER" id="PTHR11850">
    <property type="entry name" value="HOMEOBOX PROTEIN TRANSCRIPTION FACTORS"/>
    <property type="match status" value="1"/>
</dbReference>
<dbReference type="GO" id="GO:0006355">
    <property type="term" value="P:regulation of DNA-templated transcription"/>
    <property type="evidence" value="ECO:0007669"/>
    <property type="project" value="InterPro"/>
</dbReference>
<evidence type="ECO:0000256" key="4">
    <source>
        <dbReference type="PROSITE-ProRule" id="PRU00108"/>
    </source>
</evidence>
<keyword evidence="1 4" id="KW-0238">DNA-binding</keyword>
<feature type="domain" description="Homeobox" evidence="6">
    <location>
        <begin position="208"/>
        <end position="251"/>
    </location>
</feature>
<name>A0A397DZI4_APHAT</name>
<organism evidence="8 10">
    <name type="scientific">Aphanomyces astaci</name>
    <name type="common">Crayfish plague agent</name>
    <dbReference type="NCBI Taxonomy" id="112090"/>
    <lineage>
        <taxon>Eukaryota</taxon>
        <taxon>Sar</taxon>
        <taxon>Stramenopiles</taxon>
        <taxon>Oomycota</taxon>
        <taxon>Saprolegniomycetes</taxon>
        <taxon>Saprolegniales</taxon>
        <taxon>Verrucalvaceae</taxon>
        <taxon>Aphanomyces</taxon>
    </lineage>
</organism>
<feature type="DNA-binding region" description="Homeobox" evidence="4">
    <location>
        <begin position="96"/>
        <end position="160"/>
    </location>
</feature>
<dbReference type="InterPro" id="IPR001356">
    <property type="entry name" value="HD"/>
</dbReference>
<evidence type="ECO:0000313" key="7">
    <source>
        <dbReference type="EMBL" id="RHY05834.1"/>
    </source>
</evidence>
<dbReference type="EMBL" id="QUSZ01006413">
    <property type="protein sequence ID" value="RHY05834.1"/>
    <property type="molecule type" value="Genomic_DNA"/>
</dbReference>
<evidence type="ECO:0000256" key="2">
    <source>
        <dbReference type="ARBA" id="ARBA00023155"/>
    </source>
</evidence>
<dbReference type="GO" id="GO:0003677">
    <property type="term" value="F:DNA binding"/>
    <property type="evidence" value="ECO:0007669"/>
    <property type="project" value="UniProtKB-UniRule"/>
</dbReference>
<dbReference type="Proteomes" id="UP000265427">
    <property type="component" value="Unassembled WGS sequence"/>
</dbReference>
<evidence type="ECO:0000256" key="3">
    <source>
        <dbReference type="ARBA" id="ARBA00023242"/>
    </source>
</evidence>
<gene>
    <name evidence="8" type="ORF">DYB30_003600</name>
    <name evidence="7" type="ORF">DYB36_006424</name>
</gene>
<proteinExistence type="predicted"/>
<dbReference type="Gene3D" id="1.10.10.60">
    <property type="entry name" value="Homeodomain-like"/>
    <property type="match status" value="2"/>
</dbReference>
<feature type="compositionally biased region" description="Acidic residues" evidence="5">
    <location>
        <begin position="73"/>
        <end position="90"/>
    </location>
</feature>
<dbReference type="SUPFAM" id="SSF46689">
    <property type="entry name" value="Homeodomain-like"/>
    <property type="match status" value="2"/>
</dbReference>
<dbReference type="Pfam" id="PF05920">
    <property type="entry name" value="Homeobox_KN"/>
    <property type="match status" value="2"/>
</dbReference>
<sequence length="264" mass="29508">MAAVADGYVQTEALPPVLVLHATEAAPSTLQFLPTGSNGSNVGHDNSINGGGTAANSDAEQSSDPEPDKEQDYENDMDVNDENATPDDDAQASGGDRKPRRELPPATVKILKDWMLSTEHIKHPYPTDDDKKKLLETTGINMKQLTNWFTNARKRIWKPMMRREHSRQLQTSLDIEASSGTAALPVATDSTASYSYPIPLFILKDWMLSPEHVEHPYPTDLEKKQLCDETGLDLCQLNNWFANNRKRLWKPTMANRSKALYTNE</sequence>
<evidence type="ECO:0000256" key="5">
    <source>
        <dbReference type="SAM" id="MobiDB-lite"/>
    </source>
</evidence>
<dbReference type="GO" id="GO:0005634">
    <property type="term" value="C:nucleus"/>
    <property type="evidence" value="ECO:0007669"/>
    <property type="project" value="UniProtKB-SubCell"/>
</dbReference>
<feature type="non-terminal residue" evidence="8">
    <location>
        <position position="264"/>
    </location>
</feature>
<comment type="subcellular location">
    <subcellularLocation>
        <location evidence="4">Nucleus</location>
    </subcellularLocation>
</comment>
<protein>
    <recommendedName>
        <fullName evidence="6">Homeobox domain-containing protein</fullName>
    </recommendedName>
</protein>
<feature type="domain" description="Homeobox" evidence="6">
    <location>
        <begin position="94"/>
        <end position="159"/>
    </location>
</feature>
<dbReference type="SMART" id="SM00389">
    <property type="entry name" value="HOX"/>
    <property type="match status" value="2"/>
</dbReference>
<evidence type="ECO:0000256" key="1">
    <source>
        <dbReference type="ARBA" id="ARBA00023125"/>
    </source>
</evidence>
<dbReference type="EMBL" id="QUTD01003860">
    <property type="protein sequence ID" value="RHY71040.1"/>
    <property type="molecule type" value="Genomic_DNA"/>
</dbReference>
<dbReference type="InterPro" id="IPR009057">
    <property type="entry name" value="Homeodomain-like_sf"/>
</dbReference>
<dbReference type="InterPro" id="IPR008422">
    <property type="entry name" value="KN_HD"/>
</dbReference>
<accession>A0A397DZI4</accession>
<dbReference type="AlphaFoldDB" id="A0A397DZI4"/>
<keyword evidence="2 4" id="KW-0371">Homeobox</keyword>
<comment type="caution">
    <text evidence="8">The sequence shown here is derived from an EMBL/GenBank/DDBJ whole genome shotgun (WGS) entry which is preliminary data.</text>
</comment>
<dbReference type="Proteomes" id="UP000266643">
    <property type="component" value="Unassembled WGS sequence"/>
</dbReference>
<feature type="DNA-binding region" description="Homeobox" evidence="4">
    <location>
        <begin position="210"/>
        <end position="252"/>
    </location>
</feature>
<dbReference type="InterPro" id="IPR050224">
    <property type="entry name" value="TALE_homeobox"/>
</dbReference>
<dbReference type="PROSITE" id="PS50071">
    <property type="entry name" value="HOMEOBOX_2"/>
    <property type="match status" value="2"/>
</dbReference>
<keyword evidence="3 4" id="KW-0539">Nucleus</keyword>